<feature type="compositionally biased region" description="Low complexity" evidence="1">
    <location>
        <begin position="268"/>
        <end position="294"/>
    </location>
</feature>
<dbReference type="Proteomes" id="UP000036403">
    <property type="component" value="Unassembled WGS sequence"/>
</dbReference>
<name>A0A0J7NF73_LASNI</name>
<evidence type="ECO:0000256" key="1">
    <source>
        <dbReference type="SAM" id="MobiDB-lite"/>
    </source>
</evidence>
<reference evidence="3 4" key="1">
    <citation type="submission" date="2015-04" db="EMBL/GenBank/DDBJ databases">
        <title>Lasius niger genome sequencing.</title>
        <authorList>
            <person name="Konorov E.A."/>
            <person name="Nikitin M.A."/>
            <person name="Kirill M.V."/>
            <person name="Chang P."/>
        </authorList>
    </citation>
    <scope>NUCLEOTIDE SEQUENCE [LARGE SCALE GENOMIC DNA]</scope>
    <source>
        <tissue evidence="3">Whole</tissue>
    </source>
</reference>
<dbReference type="AlphaFoldDB" id="A0A0J7NF73"/>
<dbReference type="EMBL" id="LBMM01005829">
    <property type="protein sequence ID" value="KMQ91175.1"/>
    <property type="molecule type" value="Genomic_DNA"/>
</dbReference>
<accession>A0A0J7NF73</accession>
<protein>
    <recommendedName>
        <fullName evidence="5">YfdX protein</fullName>
    </recommendedName>
</protein>
<sequence>MRIKFTSLLASAAFLAGTALTAPAFADTTGSTPAVSAAKHPIKAIKQKLARHKAEVAFNNLSADGQIAIADVLAANLQLADNDSKEATSLLKKAQTSLKKAASADSAFTAAMNQLNPKLKLELAKQQQAVANKDGANPSGATKWIPVGAEIVAVDKLSASDKAVVAKANSQLRAGDTQKAAETLRTIGQDLDFIIALAPLAATTDAVDRAVLFAEQGQIQEAQDAINTATNGIVFLSQNVIENNGKATAKAVTADKKAVAAQKQANAAKANANADAQTAQDAQASANAQAQRADAANKEAGLAPNASADAASTK</sequence>
<feature type="signal peptide" evidence="2">
    <location>
        <begin position="1"/>
        <end position="26"/>
    </location>
</feature>
<dbReference type="InterPro" id="IPR021236">
    <property type="entry name" value="Uncharacterised_YfdX"/>
</dbReference>
<dbReference type="Gene3D" id="6.10.250.2140">
    <property type="match status" value="1"/>
</dbReference>
<evidence type="ECO:0000256" key="2">
    <source>
        <dbReference type="SAM" id="SignalP"/>
    </source>
</evidence>
<keyword evidence="4" id="KW-1185">Reference proteome</keyword>
<feature type="region of interest" description="Disordered" evidence="1">
    <location>
        <begin position="268"/>
        <end position="314"/>
    </location>
</feature>
<evidence type="ECO:0008006" key="5">
    <source>
        <dbReference type="Google" id="ProtNLM"/>
    </source>
</evidence>
<proteinExistence type="predicted"/>
<feature type="chain" id="PRO_5005291184" description="YfdX protein" evidence="2">
    <location>
        <begin position="27"/>
        <end position="314"/>
    </location>
</feature>
<dbReference type="PaxDb" id="67767-A0A0J7NF73"/>
<comment type="caution">
    <text evidence="3">The sequence shown here is derived from an EMBL/GenBank/DDBJ whole genome shotgun (WGS) entry which is preliminary data.</text>
</comment>
<gene>
    <name evidence="3" type="ORF">RF55_8997</name>
</gene>
<keyword evidence="2" id="KW-0732">Signal</keyword>
<dbReference type="Pfam" id="PF10938">
    <property type="entry name" value="YfdX"/>
    <property type="match status" value="1"/>
</dbReference>
<organism evidence="3 4">
    <name type="scientific">Lasius niger</name>
    <name type="common">Black garden ant</name>
    <dbReference type="NCBI Taxonomy" id="67767"/>
    <lineage>
        <taxon>Eukaryota</taxon>
        <taxon>Metazoa</taxon>
        <taxon>Ecdysozoa</taxon>
        <taxon>Arthropoda</taxon>
        <taxon>Hexapoda</taxon>
        <taxon>Insecta</taxon>
        <taxon>Pterygota</taxon>
        <taxon>Neoptera</taxon>
        <taxon>Endopterygota</taxon>
        <taxon>Hymenoptera</taxon>
        <taxon>Apocrita</taxon>
        <taxon>Aculeata</taxon>
        <taxon>Formicoidea</taxon>
        <taxon>Formicidae</taxon>
        <taxon>Formicinae</taxon>
        <taxon>Lasius</taxon>
        <taxon>Lasius</taxon>
    </lineage>
</organism>
<evidence type="ECO:0000313" key="3">
    <source>
        <dbReference type="EMBL" id="KMQ91175.1"/>
    </source>
</evidence>
<evidence type="ECO:0000313" key="4">
    <source>
        <dbReference type="Proteomes" id="UP000036403"/>
    </source>
</evidence>